<accession>A0A6G1DK12</accession>
<name>A0A6G1DK12_9ORYZ</name>
<reference evidence="2 3" key="1">
    <citation type="submission" date="2019-11" db="EMBL/GenBank/DDBJ databases">
        <title>Whole genome sequence of Oryza granulata.</title>
        <authorList>
            <person name="Li W."/>
        </authorList>
    </citation>
    <scope>NUCLEOTIDE SEQUENCE [LARGE SCALE GENOMIC DNA]</scope>
    <source>
        <strain evidence="3">cv. Menghai</strain>
        <tissue evidence="2">Leaf</tissue>
    </source>
</reference>
<sequence>MEVTLRRFELSDVDAMMAWASDPEVAAFCRWEPYESTEPLLAYLRDTVLPHPWFRAICLTGGEDARPVGAVSLAPTADTCRGELGYVVARAQWGKGVATAAVKGAVAAVFGGEVEGLERVEALVDVDNTASQRVVEKAGFRREGVLRRHYWHKGRVRDLVMYSFISSDHLAEQSRSSRNPATQLQHFSTICVPNRMCSFF</sequence>
<dbReference type="InterPro" id="IPR000182">
    <property type="entry name" value="GNAT_dom"/>
</dbReference>
<dbReference type="PANTHER" id="PTHR46067:SF27">
    <property type="entry name" value="ACYL-COA N-ACYLTRANSFERASES (NAT) SUPERFAMILY PROTEIN"/>
    <property type="match status" value="1"/>
</dbReference>
<dbReference type="Proteomes" id="UP000479710">
    <property type="component" value="Unassembled WGS sequence"/>
</dbReference>
<dbReference type="PANTHER" id="PTHR46067">
    <property type="entry name" value="ACYL-COA N-ACYLTRANSFERASES (NAT) SUPERFAMILY PROTEIN"/>
    <property type="match status" value="1"/>
</dbReference>
<dbReference type="OrthoDB" id="630895at2759"/>
<proteinExistence type="predicted"/>
<organism evidence="2 3">
    <name type="scientific">Oryza meyeriana var. granulata</name>
    <dbReference type="NCBI Taxonomy" id="110450"/>
    <lineage>
        <taxon>Eukaryota</taxon>
        <taxon>Viridiplantae</taxon>
        <taxon>Streptophyta</taxon>
        <taxon>Embryophyta</taxon>
        <taxon>Tracheophyta</taxon>
        <taxon>Spermatophyta</taxon>
        <taxon>Magnoliopsida</taxon>
        <taxon>Liliopsida</taxon>
        <taxon>Poales</taxon>
        <taxon>Poaceae</taxon>
        <taxon>BOP clade</taxon>
        <taxon>Oryzoideae</taxon>
        <taxon>Oryzeae</taxon>
        <taxon>Oryzinae</taxon>
        <taxon>Oryza</taxon>
        <taxon>Oryza meyeriana</taxon>
    </lineage>
</organism>
<dbReference type="Pfam" id="PF13302">
    <property type="entry name" value="Acetyltransf_3"/>
    <property type="match status" value="1"/>
</dbReference>
<feature type="domain" description="N-acetyltransferase" evidence="1">
    <location>
        <begin position="3"/>
        <end position="166"/>
    </location>
</feature>
<evidence type="ECO:0000259" key="1">
    <source>
        <dbReference type="PROSITE" id="PS51186"/>
    </source>
</evidence>
<dbReference type="Gene3D" id="3.40.630.30">
    <property type="match status" value="1"/>
</dbReference>
<dbReference type="GO" id="GO:0016747">
    <property type="term" value="F:acyltransferase activity, transferring groups other than amino-acyl groups"/>
    <property type="evidence" value="ECO:0007669"/>
    <property type="project" value="InterPro"/>
</dbReference>
<evidence type="ECO:0000313" key="3">
    <source>
        <dbReference type="Proteomes" id="UP000479710"/>
    </source>
</evidence>
<protein>
    <recommendedName>
        <fullName evidence="1">N-acetyltransferase domain-containing protein</fullName>
    </recommendedName>
</protein>
<evidence type="ECO:0000313" key="2">
    <source>
        <dbReference type="EMBL" id="KAF0912807.1"/>
    </source>
</evidence>
<dbReference type="EMBL" id="SPHZ02000006">
    <property type="protein sequence ID" value="KAF0912807.1"/>
    <property type="molecule type" value="Genomic_DNA"/>
</dbReference>
<gene>
    <name evidence="2" type="ORF">E2562_019023</name>
</gene>
<dbReference type="InterPro" id="IPR016181">
    <property type="entry name" value="Acyl_CoA_acyltransferase"/>
</dbReference>
<dbReference type="AlphaFoldDB" id="A0A6G1DK12"/>
<keyword evidence="3" id="KW-1185">Reference proteome</keyword>
<comment type="caution">
    <text evidence="2">The sequence shown here is derived from an EMBL/GenBank/DDBJ whole genome shotgun (WGS) entry which is preliminary data.</text>
</comment>
<dbReference type="PROSITE" id="PS51186">
    <property type="entry name" value="GNAT"/>
    <property type="match status" value="1"/>
</dbReference>
<dbReference type="SUPFAM" id="SSF55729">
    <property type="entry name" value="Acyl-CoA N-acyltransferases (Nat)"/>
    <property type="match status" value="1"/>
</dbReference>